<dbReference type="Gene3D" id="2.60.40.1120">
    <property type="entry name" value="Carboxypeptidase-like, regulatory domain"/>
    <property type="match status" value="1"/>
</dbReference>
<proteinExistence type="inferred from homology"/>
<dbReference type="InterPro" id="IPR018247">
    <property type="entry name" value="EF_Hand_1_Ca_BS"/>
</dbReference>
<dbReference type="SUPFAM" id="SSF56935">
    <property type="entry name" value="Porins"/>
    <property type="match status" value="1"/>
</dbReference>
<dbReference type="Pfam" id="PF13715">
    <property type="entry name" value="CarbopepD_reg_2"/>
    <property type="match status" value="1"/>
</dbReference>
<dbReference type="InterPro" id="IPR037066">
    <property type="entry name" value="Plug_dom_sf"/>
</dbReference>
<dbReference type="InterPro" id="IPR023997">
    <property type="entry name" value="TonB-dep_OMP_SusC/RagA_CS"/>
</dbReference>
<feature type="domain" description="TonB-dependent receptor plug" evidence="8">
    <location>
        <begin position="230"/>
        <end position="334"/>
    </location>
</feature>
<dbReference type="FunFam" id="2.170.130.10:FF:000003">
    <property type="entry name" value="SusC/RagA family TonB-linked outer membrane protein"/>
    <property type="match status" value="1"/>
</dbReference>
<dbReference type="Gene3D" id="2.170.130.10">
    <property type="entry name" value="TonB-dependent receptor, plug domain"/>
    <property type="match status" value="1"/>
</dbReference>
<evidence type="ECO:0000256" key="5">
    <source>
        <dbReference type="ARBA" id="ARBA00023136"/>
    </source>
</evidence>
<dbReference type="InterPro" id="IPR012910">
    <property type="entry name" value="Plug_dom"/>
</dbReference>
<dbReference type="InterPro" id="IPR036942">
    <property type="entry name" value="Beta-barrel_TonB_sf"/>
</dbReference>
<evidence type="ECO:0000259" key="8">
    <source>
        <dbReference type="Pfam" id="PF07715"/>
    </source>
</evidence>
<keyword evidence="3 7" id="KW-1134">Transmembrane beta strand</keyword>
<evidence type="ECO:0000256" key="1">
    <source>
        <dbReference type="ARBA" id="ARBA00004571"/>
    </source>
</evidence>
<evidence type="ECO:0000256" key="4">
    <source>
        <dbReference type="ARBA" id="ARBA00022692"/>
    </source>
</evidence>
<evidence type="ECO:0000313" key="10">
    <source>
        <dbReference type="Proteomes" id="UP000248790"/>
    </source>
</evidence>
<dbReference type="EMBL" id="QLMC01000006">
    <property type="protein sequence ID" value="RAJ93136.1"/>
    <property type="molecule type" value="Genomic_DNA"/>
</dbReference>
<dbReference type="NCBIfam" id="TIGR04056">
    <property type="entry name" value="OMP_RagA_SusC"/>
    <property type="match status" value="1"/>
</dbReference>
<dbReference type="PROSITE" id="PS52016">
    <property type="entry name" value="TONB_DEPENDENT_REC_3"/>
    <property type="match status" value="1"/>
</dbReference>
<dbReference type="RefSeq" id="WP_111630669.1">
    <property type="nucleotide sequence ID" value="NZ_QLMC01000006.1"/>
</dbReference>
<accession>A0A327WR34</accession>
<dbReference type="AlphaFoldDB" id="A0A327WR34"/>
<keyword evidence="5 7" id="KW-0472">Membrane</keyword>
<evidence type="ECO:0000313" key="9">
    <source>
        <dbReference type="EMBL" id="RAJ93136.1"/>
    </source>
</evidence>
<protein>
    <submittedName>
        <fullName evidence="9">TonB-linked SusC/RagA family outer membrane protein</fullName>
    </submittedName>
</protein>
<dbReference type="Proteomes" id="UP000248790">
    <property type="component" value="Unassembled WGS sequence"/>
</dbReference>
<reference evidence="9 10" key="1">
    <citation type="submission" date="2018-06" db="EMBL/GenBank/DDBJ databases">
        <title>Genomic Encyclopedia of Archaeal and Bacterial Type Strains, Phase II (KMG-II): from individual species to whole genera.</title>
        <authorList>
            <person name="Goeker M."/>
        </authorList>
    </citation>
    <scope>NUCLEOTIDE SEQUENCE [LARGE SCALE GENOMIC DNA]</scope>
    <source>
        <strain evidence="9 10">DSM 21851</strain>
    </source>
</reference>
<keyword evidence="10" id="KW-1185">Reference proteome</keyword>
<dbReference type="InterPro" id="IPR008969">
    <property type="entry name" value="CarboxyPept-like_regulatory"/>
</dbReference>
<dbReference type="PROSITE" id="PS00018">
    <property type="entry name" value="EF_HAND_1"/>
    <property type="match status" value="1"/>
</dbReference>
<dbReference type="Gene3D" id="2.40.170.20">
    <property type="entry name" value="TonB-dependent receptor, beta-barrel domain"/>
    <property type="match status" value="1"/>
</dbReference>
<comment type="subcellular location">
    <subcellularLocation>
        <location evidence="1 7">Cell outer membrane</location>
        <topology evidence="1 7">Multi-pass membrane protein</topology>
    </subcellularLocation>
</comment>
<evidence type="ECO:0000256" key="2">
    <source>
        <dbReference type="ARBA" id="ARBA00022448"/>
    </source>
</evidence>
<dbReference type="InterPro" id="IPR039426">
    <property type="entry name" value="TonB-dep_rcpt-like"/>
</dbReference>
<dbReference type="InterPro" id="IPR023996">
    <property type="entry name" value="TonB-dep_OMP_SusC/RagA"/>
</dbReference>
<organism evidence="9 10">
    <name type="scientific">Larkinella arboricola</name>
    <dbReference type="NCBI Taxonomy" id="643671"/>
    <lineage>
        <taxon>Bacteria</taxon>
        <taxon>Pseudomonadati</taxon>
        <taxon>Bacteroidota</taxon>
        <taxon>Cytophagia</taxon>
        <taxon>Cytophagales</taxon>
        <taxon>Spirosomataceae</taxon>
        <taxon>Larkinella</taxon>
    </lineage>
</organism>
<dbReference type="SUPFAM" id="SSF49464">
    <property type="entry name" value="Carboxypeptidase regulatory domain-like"/>
    <property type="match status" value="1"/>
</dbReference>
<keyword evidence="6 7" id="KW-0998">Cell outer membrane</keyword>
<dbReference type="NCBIfam" id="TIGR04057">
    <property type="entry name" value="SusC_RagA_signa"/>
    <property type="match status" value="1"/>
</dbReference>
<dbReference type="OrthoDB" id="9768177at2"/>
<dbReference type="GO" id="GO:0009279">
    <property type="term" value="C:cell outer membrane"/>
    <property type="evidence" value="ECO:0007669"/>
    <property type="project" value="UniProtKB-SubCell"/>
</dbReference>
<dbReference type="Pfam" id="PF07715">
    <property type="entry name" value="Plug"/>
    <property type="match status" value="1"/>
</dbReference>
<gene>
    <name evidence="9" type="ORF">LX87_04648</name>
</gene>
<keyword evidence="4 7" id="KW-0812">Transmembrane</keyword>
<keyword evidence="2 7" id="KW-0813">Transport</keyword>
<comment type="similarity">
    <text evidence="7">Belongs to the TonB-dependent receptor family.</text>
</comment>
<sequence>MKISTKPIMIILKIMRISIYQLIVSVLCTSLVVANDGKAQELLNRRISLDLDDQKISVALRQISQQAAVRFMYSPQVIPADRKVTLHVRNEPLHVVLKSLFEPLHIGYELSGNQLVLSSTSDLKSQATGQPEEARPLDKIIKGSVRDEKGAPLPGVSIVVKGTQRGSVTDTEGRFEVSVPDSNPSIIFSFIGYLSQEIRVGNQSDLQVVLKDDLKALEEVVVVGYGTQKKVNLTGSVASIESEELLKAPSTNITNSLVGRLPGLIAVNGNGKPGAGSSISIRGASTFGDNSALIVVDGIIRSFDQIDPNEVESISILKDASATAVYGSRAANGVILVTTKRGATGKPTFHYNGFAGIQQPTRYPKVMNAYQYATTKNQALLNLGKPLQYSDQQLEDIRTGVIPEYDWYGNTLKNNAFQTQQNLSVSGGSDAVRYFLSMGYLNQDGMYDQINFQRYSIRTNVDAKINKNFTISADIDASNRNTNQSAYAPEAIFDDIVAAYPMDKAYNPDGTIFYTREQHPVEEIKTGYNRMKNNILQATLTVKHELPFIKGLSVMGRASFGREYSNNKHYNVPIFMNRQDADGNTLEIYPYGGWNGKTALTQSFNEYNTTTLNASLNYARSFGAHEFGGLLLFEQLDAKGNNFYGFRTNFPAQGLDEFFYGGESQKDANGGSFTDGRRGAIARINYTFQQRYLFEASFRRDGSVAFPATKKYGFFPAVSAGWRIIEEPFLKNNTAFAFLDNLKLRASYGVVGNDRNVYTGYMLRNPTFQYQQVYNPSGTIVSGTEGLSSITPGILPNPNVTWETASVSDLGLEGSLWRGRLQFEIDLFYKRTSNILRTRIRSIPGTLGAQLPAENYAKVDNRGIEFMLTHQNNIQALKYFVKLNGSFSQSKVITLDEPANTPDYLRQTGRPLGFITGYKALGFFQTDEEVAAYLPQFNGGQKAGDVKYADINGDGKVDANDLTIISMDNNVPKMIGGLSFGGSLKGFDLNILFQAAGRVRQMLYGAARDFFQGGSRNTYVDLLDYWSPENPNALYPRPWEGPNPNNSLTSSLYLRNGSYVRLRSIDLGYSLPSDFVKKIGVRNVRVYFAGANLFVWSKMKMFDPEIENTTGTYYPQQRTLNLGLNLTF</sequence>
<name>A0A327WR34_LARAB</name>
<evidence type="ECO:0000256" key="7">
    <source>
        <dbReference type="PROSITE-ProRule" id="PRU01360"/>
    </source>
</evidence>
<evidence type="ECO:0000256" key="3">
    <source>
        <dbReference type="ARBA" id="ARBA00022452"/>
    </source>
</evidence>
<comment type="caution">
    <text evidence="9">The sequence shown here is derived from an EMBL/GenBank/DDBJ whole genome shotgun (WGS) entry which is preliminary data.</text>
</comment>
<evidence type="ECO:0000256" key="6">
    <source>
        <dbReference type="ARBA" id="ARBA00023237"/>
    </source>
</evidence>